<proteinExistence type="inferred from homology"/>
<dbReference type="GO" id="GO:0005576">
    <property type="term" value="C:extracellular region"/>
    <property type="evidence" value="ECO:0007669"/>
    <property type="project" value="UniProtKB-SubCell"/>
</dbReference>
<dbReference type="CDD" id="cd15798">
    <property type="entry name" value="PMEI-like_3"/>
    <property type="match status" value="1"/>
</dbReference>
<gene>
    <name evidence="8" type="ORF">AXF42_Ash012627</name>
</gene>
<keyword evidence="4" id="KW-1015">Disulfide bond</keyword>
<evidence type="ECO:0000256" key="2">
    <source>
        <dbReference type="ARBA" id="ARBA00022525"/>
    </source>
</evidence>
<name>A0A2H9ZT77_9ASPA</name>
<evidence type="ECO:0000313" key="8">
    <source>
        <dbReference type="EMBL" id="PKA46494.1"/>
    </source>
</evidence>
<dbReference type="PANTHER" id="PTHR31080">
    <property type="entry name" value="PECTINESTERASE INHIBITOR-LIKE"/>
    <property type="match status" value="1"/>
</dbReference>
<organism evidence="8 9">
    <name type="scientific">Apostasia shenzhenica</name>
    <dbReference type="NCBI Taxonomy" id="1088818"/>
    <lineage>
        <taxon>Eukaryota</taxon>
        <taxon>Viridiplantae</taxon>
        <taxon>Streptophyta</taxon>
        <taxon>Embryophyta</taxon>
        <taxon>Tracheophyta</taxon>
        <taxon>Spermatophyta</taxon>
        <taxon>Magnoliopsida</taxon>
        <taxon>Liliopsida</taxon>
        <taxon>Asparagales</taxon>
        <taxon>Orchidaceae</taxon>
        <taxon>Apostasioideae</taxon>
        <taxon>Apostasia</taxon>
    </lineage>
</organism>
<keyword evidence="9" id="KW-1185">Reference proteome</keyword>
<dbReference type="PANTHER" id="PTHR31080:SF161">
    <property type="entry name" value="OS10G0508700 PROTEIN"/>
    <property type="match status" value="1"/>
</dbReference>
<dbReference type="AlphaFoldDB" id="A0A2H9ZT77"/>
<dbReference type="FunFam" id="1.20.140.40:FF:000006">
    <property type="entry name" value="Pectinesterase inhibitor 3"/>
    <property type="match status" value="1"/>
</dbReference>
<dbReference type="InterPro" id="IPR051955">
    <property type="entry name" value="PME_Inhibitor"/>
</dbReference>
<protein>
    <submittedName>
        <fullName evidence="8">21 kDa protein</fullName>
    </submittedName>
</protein>
<dbReference type="OrthoDB" id="1430376at2759"/>
<dbReference type="SUPFAM" id="SSF101148">
    <property type="entry name" value="Plant invertase/pectin methylesterase inhibitor"/>
    <property type="match status" value="1"/>
</dbReference>
<accession>A0A2H9ZT77</accession>
<dbReference type="EMBL" id="KZ454132">
    <property type="protein sequence ID" value="PKA46494.1"/>
    <property type="molecule type" value="Genomic_DNA"/>
</dbReference>
<dbReference type="Gene3D" id="1.20.140.40">
    <property type="entry name" value="Invertase/pectin methylesterase inhibitor family protein"/>
    <property type="match status" value="1"/>
</dbReference>
<dbReference type="GO" id="GO:0004857">
    <property type="term" value="F:enzyme inhibitor activity"/>
    <property type="evidence" value="ECO:0007669"/>
    <property type="project" value="InterPro"/>
</dbReference>
<dbReference type="InterPro" id="IPR035513">
    <property type="entry name" value="Invertase/methylesterase_inhib"/>
</dbReference>
<keyword evidence="3 6" id="KW-0732">Signal</keyword>
<dbReference type="InterPro" id="IPR006501">
    <property type="entry name" value="Pectinesterase_inhib_dom"/>
</dbReference>
<feature type="domain" description="Pectinesterase inhibitor" evidence="7">
    <location>
        <begin position="39"/>
        <end position="195"/>
    </location>
</feature>
<comment type="similarity">
    <text evidence="5">Belongs to the PMEI family.</text>
</comment>
<feature type="chain" id="PRO_5014176316" evidence="6">
    <location>
        <begin position="24"/>
        <end position="208"/>
    </location>
</feature>
<evidence type="ECO:0000256" key="4">
    <source>
        <dbReference type="ARBA" id="ARBA00023157"/>
    </source>
</evidence>
<feature type="signal peptide" evidence="6">
    <location>
        <begin position="1"/>
        <end position="23"/>
    </location>
</feature>
<evidence type="ECO:0000256" key="3">
    <source>
        <dbReference type="ARBA" id="ARBA00022729"/>
    </source>
</evidence>
<dbReference type="STRING" id="1088818.A0A2H9ZT77"/>
<evidence type="ECO:0000256" key="6">
    <source>
        <dbReference type="SAM" id="SignalP"/>
    </source>
</evidence>
<sequence>MASGNSFILAFFLALLFVISSNPKSTTQAARSLPWRPATGIEFIRTACSSTTYPSLCFSSLSSYASKIRSSPMILADAALNVSLEGARSASSAMRAMTAGGQMSRREASAMSDCVENVADSVEELRHSLGKMGNLRGKDAGFQIGSIQTWVSAALTDDSTCMDGFAGKAMDGKVKNAVNGRVANVAHLTSNALALISALASAAQPSKP</sequence>
<dbReference type="NCBIfam" id="TIGR01614">
    <property type="entry name" value="PME_inhib"/>
    <property type="match status" value="1"/>
</dbReference>
<dbReference type="SMART" id="SM00856">
    <property type="entry name" value="PMEI"/>
    <property type="match status" value="1"/>
</dbReference>
<keyword evidence="2" id="KW-0964">Secreted</keyword>
<comment type="subcellular location">
    <subcellularLocation>
        <location evidence="1">Secreted</location>
        <location evidence="1">Extracellular space</location>
    </subcellularLocation>
</comment>
<evidence type="ECO:0000256" key="1">
    <source>
        <dbReference type="ARBA" id="ARBA00004239"/>
    </source>
</evidence>
<evidence type="ECO:0000259" key="7">
    <source>
        <dbReference type="SMART" id="SM00856"/>
    </source>
</evidence>
<reference evidence="8 9" key="1">
    <citation type="journal article" date="2017" name="Nature">
        <title>The Apostasia genome and the evolution of orchids.</title>
        <authorList>
            <person name="Zhang G.Q."/>
            <person name="Liu K.W."/>
            <person name="Li Z."/>
            <person name="Lohaus R."/>
            <person name="Hsiao Y.Y."/>
            <person name="Niu S.C."/>
            <person name="Wang J.Y."/>
            <person name="Lin Y.C."/>
            <person name="Xu Q."/>
            <person name="Chen L.J."/>
            <person name="Yoshida K."/>
            <person name="Fujiwara S."/>
            <person name="Wang Z.W."/>
            <person name="Zhang Y.Q."/>
            <person name="Mitsuda N."/>
            <person name="Wang M."/>
            <person name="Liu G.H."/>
            <person name="Pecoraro L."/>
            <person name="Huang H.X."/>
            <person name="Xiao X.J."/>
            <person name="Lin M."/>
            <person name="Wu X.Y."/>
            <person name="Wu W.L."/>
            <person name="Chen Y.Y."/>
            <person name="Chang S.B."/>
            <person name="Sakamoto S."/>
            <person name="Ohme-Takagi M."/>
            <person name="Yagi M."/>
            <person name="Zeng S.J."/>
            <person name="Shen C.Y."/>
            <person name="Yeh C.M."/>
            <person name="Luo Y.B."/>
            <person name="Tsai W.C."/>
            <person name="Van de Peer Y."/>
            <person name="Liu Z.J."/>
        </authorList>
    </citation>
    <scope>NUCLEOTIDE SEQUENCE [LARGE SCALE GENOMIC DNA]</scope>
    <source>
        <strain evidence="9">cv. Shenzhen</strain>
        <tissue evidence="8">Stem</tissue>
    </source>
</reference>
<dbReference type="Pfam" id="PF04043">
    <property type="entry name" value="PMEI"/>
    <property type="match status" value="1"/>
</dbReference>
<evidence type="ECO:0000313" key="9">
    <source>
        <dbReference type="Proteomes" id="UP000236161"/>
    </source>
</evidence>
<dbReference type="Proteomes" id="UP000236161">
    <property type="component" value="Unassembled WGS sequence"/>
</dbReference>
<evidence type="ECO:0000256" key="5">
    <source>
        <dbReference type="ARBA" id="ARBA00038471"/>
    </source>
</evidence>